<evidence type="ECO:0000256" key="5">
    <source>
        <dbReference type="ARBA" id="ARBA00022989"/>
    </source>
</evidence>
<accession>A0A1J4N6L8</accession>
<name>A0A1J4N6L8_9ACTN</name>
<dbReference type="PANTHER" id="PTHR23517">
    <property type="entry name" value="RESISTANCE PROTEIN MDTM, PUTATIVE-RELATED-RELATED"/>
    <property type="match status" value="1"/>
</dbReference>
<comment type="subcellular location">
    <subcellularLocation>
        <location evidence="1">Cell membrane</location>
        <topology evidence="1">Multi-pass membrane protein</topology>
    </subcellularLocation>
</comment>
<evidence type="ECO:0000256" key="1">
    <source>
        <dbReference type="ARBA" id="ARBA00004651"/>
    </source>
</evidence>
<proteinExistence type="predicted"/>
<sequence length="427" mass="43750">MRQLGPVIRLPNDPVERPLVGAVAALSLARGMFFAVSALYFTRTIGLSAVTVGIGLTVAGGVGVVATYAGGRLSDRWGADRVQLGAMASYGIALLAYALARDVVAFVLVATWVSASRGFQSSAQSTLVARWFDGPDRVAVRARLRVVMNVMIGAGTLLAAVALAVDTGTAYRTTMVLVGVLTTLAAVPLVGLRRRVAGLGESMDAGSGPSTTRGPSPLRDRTYVTATVLSGVMAIHFGVTSIGVPLWVADHTDAPTVLVSVLLVVNTVYVALFQVRASRGTHDIATAGRAVRGAGFLLLTACVLFAAAAYAGPVVATALLLSAALASSAAETRGEAGSWGLAFELADQNRAGAYQGVSQMGYALAQMLAPLVVTATAIDHGTGGWMALGALFAVTGILTAVLARHAAAARARDEAQRSAYVASETPV</sequence>
<dbReference type="AlphaFoldDB" id="A0A1J4N6L8"/>
<evidence type="ECO:0000313" key="8">
    <source>
        <dbReference type="EMBL" id="OIJ26296.1"/>
    </source>
</evidence>
<evidence type="ECO:0000256" key="6">
    <source>
        <dbReference type="ARBA" id="ARBA00023136"/>
    </source>
</evidence>
<reference evidence="8" key="1">
    <citation type="submission" date="2016-10" db="EMBL/GenBank/DDBJ databases">
        <title>Draft Genome Sequence of Nocardioides luteus Strain BAFB, an Alkane-Degrading Bacterium Isolated from JP-7 Polluted Soil.</title>
        <authorList>
            <person name="Brown L."/>
            <person name="Ruiz O.N."/>
            <person name="Gunasekera T."/>
        </authorList>
    </citation>
    <scope>NUCLEOTIDE SEQUENCE [LARGE SCALE GENOMIC DNA]</scope>
    <source>
        <strain evidence="8">BAFB</strain>
    </source>
</reference>
<feature type="transmembrane region" description="Helical" evidence="7">
    <location>
        <begin position="384"/>
        <end position="403"/>
    </location>
</feature>
<dbReference type="Pfam" id="PF07690">
    <property type="entry name" value="MFS_1"/>
    <property type="match status" value="1"/>
</dbReference>
<dbReference type="PANTHER" id="PTHR23517:SF2">
    <property type="entry name" value="MULTIDRUG RESISTANCE PROTEIN MDTH"/>
    <property type="match status" value="1"/>
</dbReference>
<evidence type="ECO:0008006" key="10">
    <source>
        <dbReference type="Google" id="ProtNLM"/>
    </source>
</evidence>
<evidence type="ECO:0000256" key="7">
    <source>
        <dbReference type="SAM" id="Phobius"/>
    </source>
</evidence>
<feature type="transmembrane region" description="Helical" evidence="7">
    <location>
        <begin position="49"/>
        <end position="70"/>
    </location>
</feature>
<protein>
    <recommendedName>
        <fullName evidence="10">MFS transporter</fullName>
    </recommendedName>
</protein>
<feature type="transmembrane region" description="Helical" evidence="7">
    <location>
        <begin position="90"/>
        <end position="113"/>
    </location>
</feature>
<dbReference type="GO" id="GO:0005886">
    <property type="term" value="C:plasma membrane"/>
    <property type="evidence" value="ECO:0007669"/>
    <property type="project" value="UniProtKB-SubCell"/>
</dbReference>
<dbReference type="InterPro" id="IPR036259">
    <property type="entry name" value="MFS_trans_sf"/>
</dbReference>
<keyword evidence="3" id="KW-1003">Cell membrane</keyword>
<gene>
    <name evidence="8" type="ORF">UG56_013725</name>
</gene>
<evidence type="ECO:0000256" key="4">
    <source>
        <dbReference type="ARBA" id="ARBA00022692"/>
    </source>
</evidence>
<evidence type="ECO:0000313" key="9">
    <source>
        <dbReference type="Proteomes" id="UP000033772"/>
    </source>
</evidence>
<dbReference type="InterPro" id="IPR050171">
    <property type="entry name" value="MFS_Transporters"/>
</dbReference>
<dbReference type="GO" id="GO:0022857">
    <property type="term" value="F:transmembrane transporter activity"/>
    <property type="evidence" value="ECO:0007669"/>
    <property type="project" value="InterPro"/>
</dbReference>
<dbReference type="Gene3D" id="1.20.1250.20">
    <property type="entry name" value="MFS general substrate transporter like domains"/>
    <property type="match status" value="1"/>
</dbReference>
<feature type="transmembrane region" description="Helical" evidence="7">
    <location>
        <begin position="146"/>
        <end position="165"/>
    </location>
</feature>
<evidence type="ECO:0000256" key="3">
    <source>
        <dbReference type="ARBA" id="ARBA00022475"/>
    </source>
</evidence>
<keyword evidence="5 7" id="KW-1133">Transmembrane helix</keyword>
<dbReference type="STRING" id="1844.UG56_013725"/>
<keyword evidence="6 7" id="KW-0472">Membrane</keyword>
<comment type="caution">
    <text evidence="8">The sequence shown here is derived from an EMBL/GenBank/DDBJ whole genome shotgun (WGS) entry which is preliminary data.</text>
</comment>
<evidence type="ECO:0000256" key="2">
    <source>
        <dbReference type="ARBA" id="ARBA00022448"/>
    </source>
</evidence>
<keyword evidence="9" id="KW-1185">Reference proteome</keyword>
<dbReference type="EMBL" id="JZDQ02000017">
    <property type="protein sequence ID" value="OIJ26296.1"/>
    <property type="molecule type" value="Genomic_DNA"/>
</dbReference>
<feature type="transmembrane region" description="Helical" evidence="7">
    <location>
        <begin position="223"/>
        <end position="248"/>
    </location>
</feature>
<dbReference type="SUPFAM" id="SSF103473">
    <property type="entry name" value="MFS general substrate transporter"/>
    <property type="match status" value="1"/>
</dbReference>
<feature type="transmembrane region" description="Helical" evidence="7">
    <location>
        <begin position="254"/>
        <end position="275"/>
    </location>
</feature>
<keyword evidence="4 7" id="KW-0812">Transmembrane</keyword>
<dbReference type="InterPro" id="IPR011701">
    <property type="entry name" value="MFS"/>
</dbReference>
<feature type="transmembrane region" description="Helical" evidence="7">
    <location>
        <begin position="296"/>
        <end position="321"/>
    </location>
</feature>
<feature type="transmembrane region" description="Helical" evidence="7">
    <location>
        <begin position="20"/>
        <end position="42"/>
    </location>
</feature>
<keyword evidence="2" id="KW-0813">Transport</keyword>
<organism evidence="8 9">
    <name type="scientific">Nocardioides luteus</name>
    <dbReference type="NCBI Taxonomy" id="1844"/>
    <lineage>
        <taxon>Bacteria</taxon>
        <taxon>Bacillati</taxon>
        <taxon>Actinomycetota</taxon>
        <taxon>Actinomycetes</taxon>
        <taxon>Propionibacteriales</taxon>
        <taxon>Nocardioidaceae</taxon>
        <taxon>Nocardioides</taxon>
    </lineage>
</organism>
<feature type="transmembrane region" description="Helical" evidence="7">
    <location>
        <begin position="171"/>
        <end position="192"/>
    </location>
</feature>
<dbReference type="Proteomes" id="UP000033772">
    <property type="component" value="Unassembled WGS sequence"/>
</dbReference>